<dbReference type="EC" id="1.4.4.2" evidence="2"/>
<feature type="non-terminal residue" evidence="2">
    <location>
        <position position="495"/>
    </location>
</feature>
<dbReference type="EMBL" id="CADCWC010000455">
    <property type="protein sequence ID" value="CAA9553522.1"/>
    <property type="molecule type" value="Genomic_DNA"/>
</dbReference>
<feature type="compositionally biased region" description="Basic and acidic residues" evidence="1">
    <location>
        <begin position="292"/>
        <end position="309"/>
    </location>
</feature>
<feature type="compositionally biased region" description="Basic residues" evidence="1">
    <location>
        <begin position="190"/>
        <end position="205"/>
    </location>
</feature>
<feature type="compositionally biased region" description="Low complexity" evidence="1">
    <location>
        <begin position="8"/>
        <end position="29"/>
    </location>
</feature>
<protein>
    <submittedName>
        <fullName evidence="2">Glycine dehydrogenase [decarboxylating] (Glycine cleavage system P2 protein)</fullName>
        <ecNumber evidence="2">1.4.4.2</ecNumber>
    </submittedName>
</protein>
<organism evidence="2">
    <name type="scientific">uncultured Thermoleophilia bacterium</name>
    <dbReference type="NCBI Taxonomy" id="1497501"/>
    <lineage>
        <taxon>Bacteria</taxon>
        <taxon>Bacillati</taxon>
        <taxon>Actinomycetota</taxon>
        <taxon>Thermoleophilia</taxon>
        <taxon>environmental samples</taxon>
    </lineage>
</organism>
<feature type="non-terminal residue" evidence="2">
    <location>
        <position position="1"/>
    </location>
</feature>
<feature type="compositionally biased region" description="Low complexity" evidence="1">
    <location>
        <begin position="41"/>
        <end position="60"/>
    </location>
</feature>
<feature type="compositionally biased region" description="Basic residues" evidence="1">
    <location>
        <begin position="239"/>
        <end position="248"/>
    </location>
</feature>
<sequence length="495" mass="52275">EPPRRAPARAPDGLRALGARAGGVQLPGPRRARGRRGGAPAGRAPQAGAAGAARAVRAGAGAPLRAPLAAQLLDRHAVLPARLVHDEVQPEGQREGRGAARLRLAAPAPGRRGGAGHARAAAPPAGLPRGRGRAAARHAPARGGRAGRALRAAPDAGLLRGPGQAAADGRHPRLGARHEPGVGGDGGLRGRPRAHERARRRRPRRPALEGRRGHRRADADEPVHARAVRGVDRRDRGAVPRRRRAALLRRREPERGGGPLAAGRHGLRHRPLQHPQDVLDAARRRWPGRRSGRGDGRARAVPARADRRAPRGRHVLPRPRPAAVDRQAEGLPRQRRGAGARLRLHPRAGRGGPAGHVGVRRAERQLPPRAARGRHAPALPAGLQARVRALGQDAPARARRAGPRHRQAADRLRDPPADDLLPAARRGGADDRADRDGVEGDARPLRGGDARDPARGGRGARPAPRRAARGTGPPPRRGQGGEIADPARGRPDRPL</sequence>
<feature type="region of interest" description="Disordered" evidence="1">
    <location>
        <begin position="1"/>
        <end position="60"/>
    </location>
</feature>
<name>A0A6J4UMP8_9ACTN</name>
<dbReference type="GO" id="GO:0004375">
    <property type="term" value="F:glycine dehydrogenase (decarboxylating) activity"/>
    <property type="evidence" value="ECO:0007669"/>
    <property type="project" value="UniProtKB-EC"/>
</dbReference>
<evidence type="ECO:0000313" key="2">
    <source>
        <dbReference type="EMBL" id="CAA9553522.1"/>
    </source>
</evidence>
<feature type="compositionally biased region" description="Basic residues" evidence="1">
    <location>
        <begin position="130"/>
        <end position="140"/>
    </location>
</feature>
<evidence type="ECO:0000256" key="1">
    <source>
        <dbReference type="SAM" id="MobiDB-lite"/>
    </source>
</evidence>
<reference evidence="2" key="1">
    <citation type="submission" date="2020-02" db="EMBL/GenBank/DDBJ databases">
        <authorList>
            <person name="Meier V. D."/>
        </authorList>
    </citation>
    <scope>NUCLEOTIDE SEQUENCE</scope>
    <source>
        <strain evidence="2">AVDCRST_MAG79</strain>
    </source>
</reference>
<gene>
    <name evidence="2" type="ORF">AVDCRST_MAG79-2886</name>
</gene>
<feature type="compositionally biased region" description="Basic residues" evidence="1">
    <location>
        <begin position="397"/>
        <end position="406"/>
    </location>
</feature>
<feature type="region of interest" description="Disordered" evidence="1">
    <location>
        <begin position="105"/>
        <end position="495"/>
    </location>
</feature>
<proteinExistence type="predicted"/>
<feature type="compositionally biased region" description="Low complexity" evidence="1">
    <location>
        <begin position="141"/>
        <end position="161"/>
    </location>
</feature>
<feature type="compositionally biased region" description="Low complexity" evidence="1">
    <location>
        <begin position="117"/>
        <end position="128"/>
    </location>
</feature>
<feature type="compositionally biased region" description="Basic and acidic residues" evidence="1">
    <location>
        <begin position="407"/>
        <end position="416"/>
    </location>
</feature>
<feature type="compositionally biased region" description="Basic and acidic residues" evidence="1">
    <location>
        <begin position="206"/>
        <end position="238"/>
    </location>
</feature>
<feature type="compositionally biased region" description="Basic and acidic residues" evidence="1">
    <location>
        <begin position="168"/>
        <end position="180"/>
    </location>
</feature>
<feature type="compositionally biased region" description="Basic and acidic residues" evidence="1">
    <location>
        <begin position="427"/>
        <end position="455"/>
    </location>
</feature>
<feature type="compositionally biased region" description="Basic and acidic residues" evidence="1">
    <location>
        <begin position="485"/>
        <end position="495"/>
    </location>
</feature>
<accession>A0A6J4UMP8</accession>
<keyword evidence="2" id="KW-0560">Oxidoreductase</keyword>
<dbReference type="AlphaFoldDB" id="A0A6J4UMP8"/>
<feature type="compositionally biased region" description="Basic residues" evidence="1">
    <location>
        <begin position="333"/>
        <end position="348"/>
    </location>
</feature>